<evidence type="ECO:0008006" key="4">
    <source>
        <dbReference type="Google" id="ProtNLM"/>
    </source>
</evidence>
<evidence type="ECO:0000256" key="1">
    <source>
        <dbReference type="SAM" id="MobiDB-lite"/>
    </source>
</evidence>
<protein>
    <recommendedName>
        <fullName evidence="4">BRCT domain-containing protein</fullName>
    </recommendedName>
</protein>
<proteinExistence type="predicted"/>
<feature type="compositionally biased region" description="Basic and acidic residues" evidence="1">
    <location>
        <begin position="223"/>
        <end position="234"/>
    </location>
</feature>
<dbReference type="Proteomes" id="UP001363622">
    <property type="component" value="Unassembled WGS sequence"/>
</dbReference>
<feature type="region of interest" description="Disordered" evidence="1">
    <location>
        <begin position="510"/>
        <end position="564"/>
    </location>
</feature>
<feature type="region of interest" description="Disordered" evidence="1">
    <location>
        <begin position="704"/>
        <end position="728"/>
    </location>
</feature>
<feature type="compositionally biased region" description="Basic and acidic residues" evidence="1">
    <location>
        <begin position="517"/>
        <end position="529"/>
    </location>
</feature>
<name>A0ABR1L4G6_9PEZI</name>
<feature type="compositionally biased region" description="Basic and acidic residues" evidence="1">
    <location>
        <begin position="1"/>
        <end position="10"/>
    </location>
</feature>
<feature type="region of interest" description="Disordered" evidence="1">
    <location>
        <begin position="43"/>
        <end position="62"/>
    </location>
</feature>
<accession>A0ABR1L4G6</accession>
<keyword evidence="3" id="KW-1185">Reference proteome</keyword>
<feature type="compositionally biased region" description="Acidic residues" evidence="1">
    <location>
        <begin position="719"/>
        <end position="728"/>
    </location>
</feature>
<dbReference type="EMBL" id="JBBPHU010000001">
    <property type="protein sequence ID" value="KAK7524443.1"/>
    <property type="molecule type" value="Genomic_DNA"/>
</dbReference>
<sequence>MEKETMDIDRGPATPFINPSSTNNIAETNASTPNFRAIAASFTQRNGEQSTDSDAAGPNSPQVRNYLFQNGKPRSIEVPGDLAGLANYLLDEESKSLNIKTRARHSRLAAVRVTTGQMIVSSDIPIRQKRLEIFTSNWIKEVCDTFGLELPALPKLPNSHREIDWRQAEARAELPGLFEDDADNLDLLAAGAAAITINDSSMEPRLPNKPHNTSIMRPRKRQQNVDEKKQEAGGRKVNNGRVGRKNMDKKTKPKSGFLATMKAMMDNCKDVDTDNRDMAMDVDGSERDGLDQQYREIDAHSRRSLRWPSLAMDKHQTRQNHQLSSNMTKINPTMPRAGNRFASLPKESFDLRYWPSKTAPEKPSTSPVRNYLLHEWPPYKTELPSDLRRVQLYFETDYKDMHPHPKIISVHIGTGETMLSEGIPPTRRLWNRFIHGWLSLVHYTLVKWQPDPALLVEPHPDDDFFTPPRPSAVFGTDFPSTDDTTAAPPSRDDPSRDDIMADYFRMLQGEGKKHKASMRDRRQQMKDAKSTNAEVDADRDVNMGDSGYAKKPNNNSKKRRQKRQLNERLAAKALEDANKMQPAEREAFQSTAKEMGGALAGGSVDENKRTVQDELLGHGYTANTQLLDMPRPATAVDVSSLGDKSVAQQDMADTRSFDTRRPASGARILTVYERSVASQGMVNTEETTDVAVKPVTRQMHHLTLQHGAQHGMEEGPVKEDDELDMTEG</sequence>
<feature type="region of interest" description="Disordered" evidence="1">
    <location>
        <begin position="201"/>
        <end position="252"/>
    </location>
</feature>
<feature type="compositionally biased region" description="Polar residues" evidence="1">
    <location>
        <begin position="17"/>
        <end position="29"/>
    </location>
</feature>
<feature type="region of interest" description="Disordered" evidence="1">
    <location>
        <begin position="1"/>
        <end position="29"/>
    </location>
</feature>
<feature type="region of interest" description="Disordered" evidence="1">
    <location>
        <begin position="459"/>
        <end position="497"/>
    </location>
</feature>
<evidence type="ECO:0000313" key="2">
    <source>
        <dbReference type="EMBL" id="KAK7524443.1"/>
    </source>
</evidence>
<comment type="caution">
    <text evidence="2">The sequence shown here is derived from an EMBL/GenBank/DDBJ whole genome shotgun (WGS) entry which is preliminary data.</text>
</comment>
<evidence type="ECO:0000313" key="3">
    <source>
        <dbReference type="Proteomes" id="UP001363622"/>
    </source>
</evidence>
<organism evidence="2 3">
    <name type="scientific">Phyllosticta citriasiana</name>
    <dbReference type="NCBI Taxonomy" id="595635"/>
    <lineage>
        <taxon>Eukaryota</taxon>
        <taxon>Fungi</taxon>
        <taxon>Dikarya</taxon>
        <taxon>Ascomycota</taxon>
        <taxon>Pezizomycotina</taxon>
        <taxon>Dothideomycetes</taxon>
        <taxon>Dothideomycetes incertae sedis</taxon>
        <taxon>Botryosphaeriales</taxon>
        <taxon>Phyllostictaceae</taxon>
        <taxon>Phyllosticta</taxon>
    </lineage>
</organism>
<reference evidence="2 3" key="1">
    <citation type="submission" date="2024-04" db="EMBL/GenBank/DDBJ databases">
        <title>Phyllosticta paracitricarpa is synonymous to the EU quarantine fungus P. citricarpa based on phylogenomic analyses.</title>
        <authorList>
            <consortium name="Lawrence Berkeley National Laboratory"/>
            <person name="Van Ingen-Buijs V.A."/>
            <person name="Van Westerhoven A.C."/>
            <person name="Haridas S."/>
            <person name="Skiadas P."/>
            <person name="Martin F."/>
            <person name="Groenewald J.Z."/>
            <person name="Crous P.W."/>
            <person name="Seidl M.F."/>
        </authorList>
    </citation>
    <scope>NUCLEOTIDE SEQUENCE [LARGE SCALE GENOMIC DNA]</scope>
    <source>
        <strain evidence="2 3">CBS 123371</strain>
    </source>
</reference>
<gene>
    <name evidence="2" type="ORF">IWZ03DRAFT_356674</name>
</gene>